<comment type="similarity">
    <text evidence="4">Belongs to the Maf family. YhdE subfamily.</text>
</comment>
<keyword evidence="2 4" id="KW-0378">Hydrolase</keyword>
<comment type="cofactor">
    <cofactor evidence="1 4">
        <name>a divalent metal cation</name>
        <dbReference type="ChEBI" id="CHEBI:60240"/>
    </cofactor>
</comment>
<evidence type="ECO:0000256" key="4">
    <source>
        <dbReference type="HAMAP-Rule" id="MF_00528"/>
    </source>
</evidence>
<sequence>MSSSIKTSLFTAISRTDGPRRDTLRRELARANAASKLDAGRPKLVLASGSPRRMTLLAQVGITPDALRPASIDETPKKGEMPRGLVLRLARHKAETARDQIANDTDIADAYILAADTVVAVGRRILMKPQFMEEAVASLQLLSGRTHRVLTGVCLLTPDDRVRTKIVDTRVRFKHISRAEIEAYIASREWRGKAGGYAIQGLAGSFVQKIIGSYTNVVGLPLTEIVGMLTSEGFPIHYAWLKAAEGRDEM</sequence>
<comment type="function">
    <text evidence="4">Nucleoside triphosphate pyrophosphatase that hydrolyzes dTTP and UTP. May have a dual role in cell division arrest and in preventing the incorporation of modified nucleotides into cellular nucleic acids.</text>
</comment>
<comment type="caution">
    <text evidence="4">Lacks conserved residue(s) required for the propagation of feature annotation.</text>
</comment>
<comment type="caution">
    <text evidence="5">The sequence shown here is derived from an EMBL/GenBank/DDBJ whole genome shotgun (WGS) entry which is preliminary data.</text>
</comment>
<keyword evidence="6" id="KW-1185">Reference proteome</keyword>
<dbReference type="Gene3D" id="3.90.950.10">
    <property type="match status" value="1"/>
</dbReference>
<dbReference type="NCBIfam" id="TIGR00172">
    <property type="entry name" value="maf"/>
    <property type="match status" value="1"/>
</dbReference>
<feature type="site" description="Important for substrate specificity" evidence="4">
    <location>
        <position position="200"/>
    </location>
</feature>
<keyword evidence="3 4" id="KW-0546">Nucleotide metabolism</keyword>
<dbReference type="Pfam" id="PF02545">
    <property type="entry name" value="Maf"/>
    <property type="match status" value="1"/>
</dbReference>
<dbReference type="Proteomes" id="UP000198795">
    <property type="component" value="Unassembled WGS sequence"/>
</dbReference>
<evidence type="ECO:0000256" key="2">
    <source>
        <dbReference type="ARBA" id="ARBA00022801"/>
    </source>
</evidence>
<dbReference type="RefSeq" id="WP_090226075.1">
    <property type="nucleotide sequence ID" value="NZ_FNJC01000001.1"/>
</dbReference>
<comment type="subcellular location">
    <subcellularLocation>
        <location evidence="4">Cytoplasm</location>
    </subcellularLocation>
</comment>
<organism evidence="5 6">
    <name type="scientific">Filomicrobium insigne</name>
    <dbReference type="NCBI Taxonomy" id="418854"/>
    <lineage>
        <taxon>Bacteria</taxon>
        <taxon>Pseudomonadati</taxon>
        <taxon>Pseudomonadota</taxon>
        <taxon>Alphaproteobacteria</taxon>
        <taxon>Hyphomicrobiales</taxon>
        <taxon>Hyphomicrobiaceae</taxon>
        <taxon>Filomicrobium</taxon>
    </lineage>
</organism>
<dbReference type="InterPro" id="IPR029001">
    <property type="entry name" value="ITPase-like_fam"/>
</dbReference>
<dbReference type="HAMAP" id="MF_00528">
    <property type="entry name" value="Maf"/>
    <property type="match status" value="1"/>
</dbReference>
<evidence type="ECO:0000256" key="3">
    <source>
        <dbReference type="ARBA" id="ARBA00023080"/>
    </source>
</evidence>
<feature type="site" description="Important for substrate specificity" evidence="4">
    <location>
        <position position="117"/>
    </location>
</feature>
<reference evidence="5 6" key="1">
    <citation type="submission" date="2016-10" db="EMBL/GenBank/DDBJ databases">
        <authorList>
            <person name="Varghese N."/>
            <person name="Submissions S."/>
        </authorList>
    </citation>
    <scope>NUCLEOTIDE SEQUENCE [LARGE SCALE GENOMIC DNA]</scope>
    <source>
        <strain evidence="5 6">CGMCC 1.6497</strain>
    </source>
</reference>
<dbReference type="SUPFAM" id="SSF52972">
    <property type="entry name" value="ITPase-like"/>
    <property type="match status" value="1"/>
</dbReference>
<dbReference type="CDD" id="cd00555">
    <property type="entry name" value="Maf"/>
    <property type="match status" value="1"/>
</dbReference>
<dbReference type="NCBIfam" id="NF002401">
    <property type="entry name" value="PRK01441.1"/>
    <property type="match status" value="1"/>
</dbReference>
<comment type="catalytic activity">
    <reaction evidence="4">
        <text>dTTP + H2O = dTMP + diphosphate + H(+)</text>
        <dbReference type="Rhea" id="RHEA:28534"/>
        <dbReference type="ChEBI" id="CHEBI:15377"/>
        <dbReference type="ChEBI" id="CHEBI:15378"/>
        <dbReference type="ChEBI" id="CHEBI:33019"/>
        <dbReference type="ChEBI" id="CHEBI:37568"/>
        <dbReference type="ChEBI" id="CHEBI:63528"/>
        <dbReference type="EC" id="3.6.1.9"/>
    </reaction>
</comment>
<dbReference type="PANTHER" id="PTHR43213">
    <property type="entry name" value="BIFUNCTIONAL DTTP/UTP PYROPHOSPHATASE/METHYLTRANSFERASE PROTEIN-RELATED"/>
    <property type="match status" value="1"/>
</dbReference>
<evidence type="ECO:0000313" key="5">
    <source>
        <dbReference type="EMBL" id="SDO10659.1"/>
    </source>
</evidence>
<dbReference type="EMBL" id="FNJC01000001">
    <property type="protein sequence ID" value="SDO10659.1"/>
    <property type="molecule type" value="Genomic_DNA"/>
</dbReference>
<protein>
    <recommendedName>
        <fullName evidence="4">dTTP/UTP pyrophosphatase</fullName>
        <shortName evidence="4">dTTPase/UTPase</shortName>
        <ecNumber evidence="4">3.6.1.9</ecNumber>
    </recommendedName>
    <alternativeName>
        <fullName evidence="4">Nucleoside triphosphate pyrophosphatase</fullName>
    </alternativeName>
    <alternativeName>
        <fullName evidence="4">Nucleotide pyrophosphatase</fullName>
        <shortName evidence="4">Nucleotide PPase</shortName>
    </alternativeName>
</protein>
<dbReference type="PANTHER" id="PTHR43213:SF5">
    <property type="entry name" value="BIFUNCTIONAL DTTP_UTP PYROPHOSPHATASE_METHYLTRANSFERASE PROTEIN-RELATED"/>
    <property type="match status" value="1"/>
</dbReference>
<evidence type="ECO:0000256" key="1">
    <source>
        <dbReference type="ARBA" id="ARBA00001968"/>
    </source>
</evidence>
<dbReference type="InterPro" id="IPR003697">
    <property type="entry name" value="Maf-like"/>
</dbReference>
<proteinExistence type="inferred from homology"/>
<gene>
    <name evidence="5" type="ORF">SAMN04488061_0279</name>
</gene>
<dbReference type="EC" id="3.6.1.9" evidence="4"/>
<feature type="active site" description="Proton acceptor" evidence="4">
    <location>
        <position position="116"/>
    </location>
</feature>
<evidence type="ECO:0000313" key="6">
    <source>
        <dbReference type="Proteomes" id="UP000198795"/>
    </source>
</evidence>
<feature type="site" description="Important for substrate specificity" evidence="4">
    <location>
        <position position="52"/>
    </location>
</feature>
<keyword evidence="4" id="KW-0963">Cytoplasm</keyword>
<comment type="catalytic activity">
    <reaction evidence="4">
        <text>UTP + H2O = UMP + diphosphate + H(+)</text>
        <dbReference type="Rhea" id="RHEA:29395"/>
        <dbReference type="ChEBI" id="CHEBI:15377"/>
        <dbReference type="ChEBI" id="CHEBI:15378"/>
        <dbReference type="ChEBI" id="CHEBI:33019"/>
        <dbReference type="ChEBI" id="CHEBI:46398"/>
        <dbReference type="ChEBI" id="CHEBI:57865"/>
        <dbReference type="EC" id="3.6.1.9"/>
    </reaction>
</comment>
<accession>A0A1H0GUY2</accession>
<name>A0A1H0GUY2_9HYPH</name>